<protein>
    <submittedName>
        <fullName evidence="2">Uncharacterized protein</fullName>
    </submittedName>
</protein>
<comment type="caution">
    <text evidence="2">The sequence shown here is derived from an EMBL/GenBank/DDBJ whole genome shotgun (WGS) entry which is preliminary data.</text>
</comment>
<evidence type="ECO:0000256" key="1">
    <source>
        <dbReference type="SAM" id="Phobius"/>
    </source>
</evidence>
<dbReference type="AlphaFoldDB" id="A0A8J4A8X5"/>
<dbReference type="Proteomes" id="UP000635606">
    <property type="component" value="Unassembled WGS sequence"/>
</dbReference>
<keyword evidence="1" id="KW-0812">Transmembrane</keyword>
<evidence type="ECO:0000313" key="2">
    <source>
        <dbReference type="EMBL" id="GIJ75126.1"/>
    </source>
</evidence>
<proteinExistence type="predicted"/>
<accession>A0A8J4A8X5</accession>
<keyword evidence="3" id="KW-1185">Reference proteome</keyword>
<keyword evidence="1" id="KW-0472">Membrane</keyword>
<gene>
    <name evidence="2" type="ORF">Voc01_100430</name>
</gene>
<reference evidence="2" key="1">
    <citation type="submission" date="2021-01" db="EMBL/GenBank/DDBJ databases">
        <title>Whole genome shotgun sequence of Virgisporangium ochraceum NBRC 16418.</title>
        <authorList>
            <person name="Komaki H."/>
            <person name="Tamura T."/>
        </authorList>
    </citation>
    <scope>NUCLEOTIDE SEQUENCE</scope>
    <source>
        <strain evidence="2">NBRC 16418</strain>
    </source>
</reference>
<sequence>MPAVRGPDANTEVERVMNTLITVLAIVAGVALLVLALAVRVVKQYERGRAARRGAFHRCRRDLARHGRT</sequence>
<organism evidence="2 3">
    <name type="scientific">Virgisporangium ochraceum</name>
    <dbReference type="NCBI Taxonomy" id="65505"/>
    <lineage>
        <taxon>Bacteria</taxon>
        <taxon>Bacillati</taxon>
        <taxon>Actinomycetota</taxon>
        <taxon>Actinomycetes</taxon>
        <taxon>Micromonosporales</taxon>
        <taxon>Micromonosporaceae</taxon>
        <taxon>Virgisporangium</taxon>
    </lineage>
</organism>
<name>A0A8J4A8X5_9ACTN</name>
<dbReference type="EMBL" id="BOPH01000149">
    <property type="protein sequence ID" value="GIJ75126.1"/>
    <property type="molecule type" value="Genomic_DNA"/>
</dbReference>
<evidence type="ECO:0000313" key="3">
    <source>
        <dbReference type="Proteomes" id="UP000635606"/>
    </source>
</evidence>
<keyword evidence="1" id="KW-1133">Transmembrane helix</keyword>
<feature type="transmembrane region" description="Helical" evidence="1">
    <location>
        <begin position="20"/>
        <end position="42"/>
    </location>
</feature>